<dbReference type="Pfam" id="PF23309">
    <property type="entry name" value="DUF7083"/>
    <property type="match status" value="1"/>
</dbReference>
<comment type="caution">
    <text evidence="3">The sequence shown here is derived from an EMBL/GenBank/DDBJ whole genome shotgun (WGS) entry which is preliminary data.</text>
</comment>
<evidence type="ECO:0000256" key="1">
    <source>
        <dbReference type="SAM" id="Phobius"/>
    </source>
</evidence>
<keyword evidence="1" id="KW-0812">Transmembrane</keyword>
<feature type="transmembrane region" description="Helical" evidence="1">
    <location>
        <begin position="144"/>
        <end position="168"/>
    </location>
</feature>
<evidence type="ECO:0000313" key="4">
    <source>
        <dbReference type="Proteomes" id="UP000290809"/>
    </source>
</evidence>
<reference evidence="3 4" key="1">
    <citation type="journal article" date="2019" name="PLoS Pathog.">
        <title>Genome sequence of the bovine parasite Schistosoma bovis Tanzania.</title>
        <authorList>
            <person name="Oey H."/>
            <person name="Zakrzewski M."/>
            <person name="Gobert G."/>
            <person name="Gravermann K."/>
            <person name="Stoye J."/>
            <person name="Jones M."/>
            <person name="Mcmanus D."/>
            <person name="Krause L."/>
        </authorList>
    </citation>
    <scope>NUCLEOTIDE SEQUENCE [LARGE SCALE GENOMIC DNA]</scope>
    <source>
        <strain evidence="3 4">TAN1997</strain>
    </source>
</reference>
<name>A0A430QN15_SCHBO</name>
<dbReference type="AlphaFoldDB" id="A0A430QN15"/>
<gene>
    <name evidence="3" type="ORF">DC041_0012874</name>
</gene>
<feature type="transmembrane region" description="Helical" evidence="1">
    <location>
        <begin position="106"/>
        <end position="124"/>
    </location>
</feature>
<keyword evidence="1" id="KW-0472">Membrane</keyword>
<evidence type="ECO:0000259" key="2">
    <source>
        <dbReference type="Pfam" id="PF23309"/>
    </source>
</evidence>
<accession>A0A430QN15</accession>
<dbReference type="Proteomes" id="UP000290809">
    <property type="component" value="Unassembled WGS sequence"/>
</dbReference>
<sequence length="175" mass="20448">MMAQKLLIQQNSVQVSELRSLTTESLINSMGEFHFDPDTGVTFESWFRSYEDILQVVFPHHDDSSKVRSAHHKPGVAEHKKYSNLILPKHPTIFLLILLYKHQREFLLIKLFYLVCDIIVLGLLRDLKMTLFHIQHLLISNSRVLSCVHFHASIYRLMLMIVLSLYGWTLHPVLL</sequence>
<evidence type="ECO:0000313" key="3">
    <source>
        <dbReference type="EMBL" id="RTG89103.1"/>
    </source>
</evidence>
<dbReference type="InterPro" id="IPR055510">
    <property type="entry name" value="DUF7083"/>
</dbReference>
<keyword evidence="1" id="KW-1133">Transmembrane helix</keyword>
<protein>
    <recommendedName>
        <fullName evidence="2">DUF7083 domain-containing protein</fullName>
    </recommendedName>
</protein>
<feature type="domain" description="DUF7083" evidence="2">
    <location>
        <begin position="24"/>
        <end position="90"/>
    </location>
</feature>
<keyword evidence="4" id="KW-1185">Reference proteome</keyword>
<proteinExistence type="predicted"/>
<organism evidence="3 4">
    <name type="scientific">Schistosoma bovis</name>
    <name type="common">Blood fluke</name>
    <dbReference type="NCBI Taxonomy" id="6184"/>
    <lineage>
        <taxon>Eukaryota</taxon>
        <taxon>Metazoa</taxon>
        <taxon>Spiralia</taxon>
        <taxon>Lophotrochozoa</taxon>
        <taxon>Platyhelminthes</taxon>
        <taxon>Trematoda</taxon>
        <taxon>Digenea</taxon>
        <taxon>Strigeidida</taxon>
        <taxon>Schistosomatoidea</taxon>
        <taxon>Schistosomatidae</taxon>
        <taxon>Schistosoma</taxon>
    </lineage>
</organism>
<dbReference type="EMBL" id="QMKO01001526">
    <property type="protein sequence ID" value="RTG89103.1"/>
    <property type="molecule type" value="Genomic_DNA"/>
</dbReference>